<organism evidence="2 3">
    <name type="scientific">Bacillus pseudomycoides</name>
    <dbReference type="NCBI Taxonomy" id="64104"/>
    <lineage>
        <taxon>Bacteria</taxon>
        <taxon>Bacillati</taxon>
        <taxon>Bacillota</taxon>
        <taxon>Bacilli</taxon>
        <taxon>Bacillales</taxon>
        <taxon>Bacillaceae</taxon>
        <taxon>Bacillus</taxon>
        <taxon>Bacillus cereus group</taxon>
    </lineage>
</organism>
<proteinExistence type="predicted"/>
<sequence>MPDMVYLIVFTFVAIGAIFTLIKEFKRPQKNVISISIEFLLLVGMIVFITDILI</sequence>
<comment type="caution">
    <text evidence="2">The sequence shown here is derived from an EMBL/GenBank/DDBJ whole genome shotgun (WGS) entry which is preliminary data.</text>
</comment>
<dbReference type="Proteomes" id="UP000221020">
    <property type="component" value="Unassembled WGS sequence"/>
</dbReference>
<keyword evidence="1" id="KW-1133">Transmembrane helix</keyword>
<evidence type="ECO:0000313" key="3">
    <source>
        <dbReference type="Proteomes" id="UP000221020"/>
    </source>
</evidence>
<dbReference type="EMBL" id="NVOR01000007">
    <property type="protein sequence ID" value="PED84320.1"/>
    <property type="molecule type" value="Genomic_DNA"/>
</dbReference>
<feature type="transmembrane region" description="Helical" evidence="1">
    <location>
        <begin position="32"/>
        <end position="53"/>
    </location>
</feature>
<evidence type="ECO:0008006" key="4">
    <source>
        <dbReference type="Google" id="ProtNLM"/>
    </source>
</evidence>
<keyword evidence="1" id="KW-0812">Transmembrane</keyword>
<evidence type="ECO:0000313" key="2">
    <source>
        <dbReference type="EMBL" id="PED84320.1"/>
    </source>
</evidence>
<gene>
    <name evidence="2" type="ORF">CON65_02475</name>
</gene>
<dbReference type="AlphaFoldDB" id="A0AA91VHA2"/>
<accession>A0AA91VHA2</accession>
<feature type="transmembrane region" description="Helical" evidence="1">
    <location>
        <begin position="6"/>
        <end position="25"/>
    </location>
</feature>
<keyword evidence="1" id="KW-0472">Membrane</keyword>
<name>A0AA91VHA2_9BACI</name>
<evidence type="ECO:0000256" key="1">
    <source>
        <dbReference type="SAM" id="Phobius"/>
    </source>
</evidence>
<reference evidence="2 3" key="1">
    <citation type="submission" date="2017-09" db="EMBL/GenBank/DDBJ databases">
        <title>Large-scale bioinformatics analysis of Bacillus genomes uncovers conserved roles of natural products in bacterial physiology.</title>
        <authorList>
            <consortium name="Agbiome Team Llc"/>
            <person name="Bleich R.M."/>
            <person name="Grubbs K.J."/>
            <person name="Santa Maria K.C."/>
            <person name="Allen S.E."/>
            <person name="Farag S."/>
            <person name="Shank E.A."/>
            <person name="Bowers A."/>
        </authorList>
    </citation>
    <scope>NUCLEOTIDE SEQUENCE [LARGE SCALE GENOMIC DNA]</scope>
    <source>
        <strain evidence="2 3">AFS092012</strain>
    </source>
</reference>
<dbReference type="RefSeq" id="WP_097963116.1">
    <property type="nucleotide sequence ID" value="NZ_NVOR01000007.1"/>
</dbReference>
<protein>
    <recommendedName>
        <fullName evidence="4">Amino acid transporter</fullName>
    </recommendedName>
</protein>